<evidence type="ECO:0000256" key="5">
    <source>
        <dbReference type="ARBA" id="ARBA00050607"/>
    </source>
</evidence>
<evidence type="ECO:0000256" key="1">
    <source>
        <dbReference type="ARBA" id="ARBA00004496"/>
    </source>
</evidence>
<reference evidence="17" key="1">
    <citation type="submission" date="2016-10" db="EMBL/GenBank/DDBJ databases">
        <authorList>
            <person name="Varghese N."/>
            <person name="Submissions S."/>
        </authorList>
    </citation>
    <scope>NUCLEOTIDE SEQUENCE [LARGE SCALE GENOMIC DNA]</scope>
    <source>
        <strain evidence="17">DSM 17044</strain>
    </source>
</reference>
<evidence type="ECO:0000256" key="15">
    <source>
        <dbReference type="HAMAP-Rule" id="MF_00688"/>
    </source>
</evidence>
<dbReference type="PANTHER" id="PTHR30098:SF2">
    <property type="entry name" value="LEUCYL_PHENYLALANYL-TRNA--PROTEIN TRANSFERASE"/>
    <property type="match status" value="1"/>
</dbReference>
<evidence type="ECO:0000256" key="7">
    <source>
        <dbReference type="ARBA" id="ARBA00051538"/>
    </source>
</evidence>
<comment type="catalytic activity">
    <reaction evidence="7 15">
        <text>N-terminal L-lysyl-[protein] + L-leucyl-tRNA(Leu) = N-terminal L-leucyl-L-lysyl-[protein] + tRNA(Leu) + H(+)</text>
        <dbReference type="Rhea" id="RHEA:12340"/>
        <dbReference type="Rhea" id="RHEA-COMP:9613"/>
        <dbReference type="Rhea" id="RHEA-COMP:9622"/>
        <dbReference type="Rhea" id="RHEA-COMP:12670"/>
        <dbReference type="Rhea" id="RHEA-COMP:12671"/>
        <dbReference type="ChEBI" id="CHEBI:15378"/>
        <dbReference type="ChEBI" id="CHEBI:65249"/>
        <dbReference type="ChEBI" id="CHEBI:78442"/>
        <dbReference type="ChEBI" id="CHEBI:78494"/>
        <dbReference type="ChEBI" id="CHEBI:133043"/>
        <dbReference type="EC" id="2.3.2.6"/>
    </reaction>
</comment>
<evidence type="ECO:0000256" key="8">
    <source>
        <dbReference type="ARBA" id="ARBA00054043"/>
    </source>
</evidence>
<dbReference type="HAMAP" id="MF_00688">
    <property type="entry name" value="Leu_Phe_trans"/>
    <property type="match status" value="1"/>
</dbReference>
<dbReference type="Pfam" id="PF03588">
    <property type="entry name" value="Leu_Phe_trans"/>
    <property type="match status" value="1"/>
</dbReference>
<dbReference type="EC" id="2.3.2.6" evidence="10 15"/>
<evidence type="ECO:0000313" key="17">
    <source>
        <dbReference type="Proteomes" id="UP000182719"/>
    </source>
</evidence>
<evidence type="ECO:0000256" key="9">
    <source>
        <dbReference type="ARBA" id="ARBA00061535"/>
    </source>
</evidence>
<evidence type="ECO:0000256" key="3">
    <source>
        <dbReference type="ARBA" id="ARBA00022679"/>
    </source>
</evidence>
<evidence type="ECO:0000256" key="13">
    <source>
        <dbReference type="ARBA" id="ARBA00077165"/>
    </source>
</evidence>
<dbReference type="InterPro" id="IPR004616">
    <property type="entry name" value="Leu/Phe-tRNA_Trfase"/>
</dbReference>
<dbReference type="GO" id="GO:0008914">
    <property type="term" value="F:leucyl-tRNA--protein transferase activity"/>
    <property type="evidence" value="ECO:0007669"/>
    <property type="project" value="UniProtKB-UniRule"/>
</dbReference>
<dbReference type="OrthoDB" id="9790282at2"/>
<accession>A0A1H7FAK6</accession>
<evidence type="ECO:0000256" key="14">
    <source>
        <dbReference type="ARBA" id="ARBA00083640"/>
    </source>
</evidence>
<evidence type="ECO:0000313" key="16">
    <source>
        <dbReference type="EMBL" id="SEK23193.1"/>
    </source>
</evidence>
<proteinExistence type="inferred from homology"/>
<comment type="function">
    <text evidence="8 15">Functions in the N-end rule pathway of protein degradation where it conjugates Leu, Phe and, less efficiently, Met from aminoacyl-tRNAs to the N-termini of proteins containing an N-terminal arginine or lysine.</text>
</comment>
<evidence type="ECO:0000256" key="11">
    <source>
        <dbReference type="ARBA" id="ARBA00074372"/>
    </source>
</evidence>
<dbReference type="GO" id="GO:0030163">
    <property type="term" value="P:protein catabolic process"/>
    <property type="evidence" value="ECO:0007669"/>
    <property type="project" value="UniProtKB-UniRule"/>
</dbReference>
<dbReference type="Gene3D" id="3.40.630.70">
    <property type="entry name" value="Leucyl/phenylalanyl-tRNA-protein transferase, C-terminal domain"/>
    <property type="match status" value="1"/>
</dbReference>
<comment type="subcellular location">
    <subcellularLocation>
        <location evidence="1 15">Cytoplasm</location>
    </subcellularLocation>
</comment>
<keyword evidence="17" id="KW-1185">Reference proteome</keyword>
<comment type="catalytic activity">
    <reaction evidence="6 15">
        <text>N-terminal L-arginyl-[protein] + L-leucyl-tRNA(Leu) = N-terminal L-leucyl-L-arginyl-[protein] + tRNA(Leu) + H(+)</text>
        <dbReference type="Rhea" id="RHEA:50416"/>
        <dbReference type="Rhea" id="RHEA-COMP:9613"/>
        <dbReference type="Rhea" id="RHEA-COMP:9622"/>
        <dbReference type="Rhea" id="RHEA-COMP:12672"/>
        <dbReference type="Rhea" id="RHEA-COMP:12673"/>
        <dbReference type="ChEBI" id="CHEBI:15378"/>
        <dbReference type="ChEBI" id="CHEBI:64719"/>
        <dbReference type="ChEBI" id="CHEBI:78442"/>
        <dbReference type="ChEBI" id="CHEBI:78494"/>
        <dbReference type="ChEBI" id="CHEBI:133044"/>
        <dbReference type="EC" id="2.3.2.6"/>
    </reaction>
</comment>
<comment type="catalytic activity">
    <reaction evidence="5 15">
        <text>L-phenylalanyl-tRNA(Phe) + an N-terminal L-alpha-aminoacyl-[protein] = an N-terminal L-phenylalanyl-L-alpha-aminoacyl-[protein] + tRNA(Phe)</text>
        <dbReference type="Rhea" id="RHEA:43632"/>
        <dbReference type="Rhea" id="RHEA-COMP:9668"/>
        <dbReference type="Rhea" id="RHEA-COMP:9699"/>
        <dbReference type="Rhea" id="RHEA-COMP:10636"/>
        <dbReference type="Rhea" id="RHEA-COMP:10637"/>
        <dbReference type="ChEBI" id="CHEBI:78442"/>
        <dbReference type="ChEBI" id="CHEBI:78531"/>
        <dbReference type="ChEBI" id="CHEBI:78597"/>
        <dbReference type="ChEBI" id="CHEBI:83561"/>
        <dbReference type="EC" id="2.3.2.6"/>
    </reaction>
</comment>
<evidence type="ECO:0000256" key="6">
    <source>
        <dbReference type="ARBA" id="ARBA00050652"/>
    </source>
</evidence>
<dbReference type="InterPro" id="IPR042203">
    <property type="entry name" value="Leu/Phe-tRNA_Trfase_C"/>
</dbReference>
<dbReference type="GO" id="GO:0005737">
    <property type="term" value="C:cytoplasm"/>
    <property type="evidence" value="ECO:0007669"/>
    <property type="project" value="UniProtKB-SubCell"/>
</dbReference>
<name>A0A1H7FAK6_STIAU</name>
<evidence type="ECO:0000256" key="2">
    <source>
        <dbReference type="ARBA" id="ARBA00022490"/>
    </source>
</evidence>
<dbReference type="NCBIfam" id="TIGR00667">
    <property type="entry name" value="aat"/>
    <property type="match status" value="1"/>
</dbReference>
<comment type="similarity">
    <text evidence="9 15">Belongs to the L/F-transferase family.</text>
</comment>
<dbReference type="InterPro" id="IPR016181">
    <property type="entry name" value="Acyl_CoA_acyltransferase"/>
</dbReference>
<dbReference type="AlphaFoldDB" id="A0A1H7FAK6"/>
<sequence length="227" mass="25154">MPIYLLDPEDPQRFPPPDRADASGLLAVGGDLSPERLLTAYSQGIFPWYSEGQPLLWHSPNPRFVLEPDKLHVGRSLRKTMKAGTYEVRWDTAFEDVIAACSEAPRPGQSGTWITDAMREAYVTLHQLGFAHSVEAWADGELKGGLYGVSLGAAFFGESMFAHAPDASKVAFAASVERLKAWGFHFIDCQVETEHLARFGAEPWPRKRFLGALAEALKVPTRRGPWT</sequence>
<gene>
    <name evidence="15" type="primary">aat</name>
    <name evidence="16" type="ORF">SAMN05444354_10148</name>
</gene>
<keyword evidence="2 15" id="KW-0963">Cytoplasm</keyword>
<protein>
    <recommendedName>
        <fullName evidence="11 15">Leucyl/phenylalanyl-tRNA--protein transferase</fullName>
        <ecNumber evidence="10 15">2.3.2.6</ecNumber>
    </recommendedName>
    <alternativeName>
        <fullName evidence="12 15">L/F-transferase</fullName>
    </alternativeName>
    <alternativeName>
        <fullName evidence="13 15">Leucyltransferase</fullName>
    </alternativeName>
    <alternativeName>
        <fullName evidence="14 15">Phenyalanyltransferase</fullName>
    </alternativeName>
</protein>
<evidence type="ECO:0000256" key="4">
    <source>
        <dbReference type="ARBA" id="ARBA00023315"/>
    </source>
</evidence>
<dbReference type="InterPro" id="IPR042221">
    <property type="entry name" value="Leu/Phe-tRNA_Trfase_N"/>
</dbReference>
<evidence type="ECO:0000256" key="12">
    <source>
        <dbReference type="ARBA" id="ARBA00077136"/>
    </source>
</evidence>
<dbReference type="Proteomes" id="UP000182719">
    <property type="component" value="Unassembled WGS sequence"/>
</dbReference>
<keyword evidence="3 15" id="KW-0808">Transferase</keyword>
<dbReference type="PANTHER" id="PTHR30098">
    <property type="entry name" value="LEUCYL/PHENYLALANYL-TRNA--PROTEIN TRANSFERASE"/>
    <property type="match status" value="1"/>
</dbReference>
<dbReference type="EMBL" id="FOAP01000001">
    <property type="protein sequence ID" value="SEK23193.1"/>
    <property type="molecule type" value="Genomic_DNA"/>
</dbReference>
<dbReference type="FunFam" id="3.30.70.3550:FF:000001">
    <property type="entry name" value="Leucyl/phenylalanyl-tRNA--protein transferase"/>
    <property type="match status" value="1"/>
</dbReference>
<dbReference type="RefSeq" id="WP_075004373.1">
    <property type="nucleotide sequence ID" value="NZ_FOAP01000001.1"/>
</dbReference>
<keyword evidence="4 15" id="KW-0012">Acyltransferase</keyword>
<dbReference type="SUPFAM" id="SSF55729">
    <property type="entry name" value="Acyl-CoA N-acyltransferases (Nat)"/>
    <property type="match status" value="1"/>
</dbReference>
<evidence type="ECO:0000256" key="10">
    <source>
        <dbReference type="ARBA" id="ARBA00066767"/>
    </source>
</evidence>
<dbReference type="Gene3D" id="3.30.70.3550">
    <property type="entry name" value="Leucyl/phenylalanyl-tRNA-protein transferase, N-terminal domain"/>
    <property type="match status" value="1"/>
</dbReference>
<organism evidence="16 17">
    <name type="scientific">Stigmatella aurantiaca</name>
    <dbReference type="NCBI Taxonomy" id="41"/>
    <lineage>
        <taxon>Bacteria</taxon>
        <taxon>Pseudomonadati</taxon>
        <taxon>Myxococcota</taxon>
        <taxon>Myxococcia</taxon>
        <taxon>Myxococcales</taxon>
        <taxon>Cystobacterineae</taxon>
        <taxon>Archangiaceae</taxon>
        <taxon>Stigmatella</taxon>
    </lineage>
</organism>